<dbReference type="HOGENOM" id="CLU_2290828_0_0_1"/>
<proteinExistence type="predicted"/>
<reference evidence="3" key="1">
    <citation type="submission" date="2008-07" db="EMBL/GenBank/DDBJ databases">
        <title>Annotation of Ajellomyces capsulatus strain H88.</title>
        <authorList>
            <person name="Champion M."/>
            <person name="Cuomo C."/>
            <person name="Ma L.-J."/>
            <person name="Henn M.R."/>
            <person name="Sil A."/>
            <person name="Goldman B."/>
            <person name="Young S.K."/>
            <person name="Kodira C.D."/>
            <person name="Zeng Q."/>
            <person name="Koehrsen M."/>
            <person name="Alvarado L."/>
            <person name="Berlin A."/>
            <person name="Borenstein D."/>
            <person name="Chen Z."/>
            <person name="Engels R."/>
            <person name="Freedman E."/>
            <person name="Gellesch M."/>
            <person name="Goldberg J."/>
            <person name="Griggs A."/>
            <person name="Gujja S."/>
            <person name="Heiman D."/>
            <person name="Hepburn T."/>
            <person name="Howarth C."/>
            <person name="Jen D."/>
            <person name="Larson L."/>
            <person name="Lewis B."/>
            <person name="Mehta T."/>
            <person name="Park D."/>
            <person name="Pearson M."/>
            <person name="Roberts A."/>
            <person name="Saif S."/>
            <person name="Shea T."/>
            <person name="Shenoy N."/>
            <person name="Sisk P."/>
            <person name="Stolte C."/>
            <person name="Sykes S."/>
            <person name="Walk T."/>
            <person name="White J."/>
            <person name="Yandava C."/>
            <person name="Klein B."/>
            <person name="McEwen J.G."/>
            <person name="Puccia R."/>
            <person name="Goldman G.H."/>
            <person name="Felipe M.S."/>
            <person name="Nino-Vega G."/>
            <person name="San-Blas G."/>
            <person name="Taylor J."/>
            <person name="Mendoza L."/>
            <person name="Galagan J."/>
            <person name="Nusbaum C."/>
            <person name="Birren B."/>
        </authorList>
    </citation>
    <scope>NUCLEOTIDE SEQUENCE [LARGE SCALE GENOMIC DNA]</scope>
    <source>
        <strain evidence="3">H88</strain>
    </source>
</reference>
<sequence length="101" mass="11226">MTLKAQKCGRRGPLTRSQQRLSTRLSTNQDTTTKMSQLSNQGIVHMIERVDGKREEAAEDVDALDLLQLTIESPVAVAGTSPVVIESQRFVREQLLLAYSL</sequence>
<feature type="region of interest" description="Disordered" evidence="1">
    <location>
        <begin position="1"/>
        <end position="34"/>
    </location>
</feature>
<name>F0UGX2_AJEC8</name>
<feature type="compositionally biased region" description="Polar residues" evidence="1">
    <location>
        <begin position="15"/>
        <end position="34"/>
    </location>
</feature>
<protein>
    <submittedName>
        <fullName evidence="2">Predicted protein</fullName>
    </submittedName>
</protein>
<accession>F0UGX2</accession>
<dbReference type="EMBL" id="DS990638">
    <property type="protein sequence ID" value="EGC45211.1"/>
    <property type="molecule type" value="Genomic_DNA"/>
</dbReference>
<gene>
    <name evidence="2" type="ORF">HCEG_04426</name>
</gene>
<evidence type="ECO:0000313" key="3">
    <source>
        <dbReference type="Proteomes" id="UP000008142"/>
    </source>
</evidence>
<evidence type="ECO:0000313" key="2">
    <source>
        <dbReference type="EMBL" id="EGC45211.1"/>
    </source>
</evidence>
<dbReference type="AlphaFoldDB" id="F0UGX2"/>
<evidence type="ECO:0000256" key="1">
    <source>
        <dbReference type="SAM" id="MobiDB-lite"/>
    </source>
</evidence>
<dbReference type="Proteomes" id="UP000008142">
    <property type="component" value="Unassembled WGS sequence"/>
</dbReference>
<organism evidence="3">
    <name type="scientific">Ajellomyces capsulatus (strain H88)</name>
    <name type="common">Darling's disease fungus</name>
    <name type="synonym">Histoplasma capsulatum</name>
    <dbReference type="NCBI Taxonomy" id="544711"/>
    <lineage>
        <taxon>Eukaryota</taxon>
        <taxon>Fungi</taxon>
        <taxon>Dikarya</taxon>
        <taxon>Ascomycota</taxon>
        <taxon>Pezizomycotina</taxon>
        <taxon>Eurotiomycetes</taxon>
        <taxon>Eurotiomycetidae</taxon>
        <taxon>Onygenales</taxon>
        <taxon>Ajellomycetaceae</taxon>
        <taxon>Histoplasma</taxon>
    </lineage>
</organism>